<feature type="transmembrane region" description="Helical" evidence="1">
    <location>
        <begin position="33"/>
        <end position="53"/>
    </location>
</feature>
<dbReference type="Proteomes" id="UP000646946">
    <property type="component" value="Unassembled WGS sequence"/>
</dbReference>
<name>A0A832X5Z3_9ARCH</name>
<keyword evidence="1" id="KW-0812">Transmembrane</keyword>
<evidence type="ECO:0000313" key="2">
    <source>
        <dbReference type="EMBL" id="HIK00320.1"/>
    </source>
</evidence>
<keyword evidence="3" id="KW-1185">Reference proteome</keyword>
<keyword evidence="1" id="KW-0472">Membrane</keyword>
<accession>A0A832X5Z3</accession>
<dbReference type="InterPro" id="IPR019206">
    <property type="entry name" value="DUF2085_TM"/>
</dbReference>
<feature type="transmembrane region" description="Helical" evidence="1">
    <location>
        <begin position="59"/>
        <end position="78"/>
    </location>
</feature>
<evidence type="ECO:0000256" key="1">
    <source>
        <dbReference type="SAM" id="Phobius"/>
    </source>
</evidence>
<keyword evidence="1" id="KW-1133">Transmembrane helix</keyword>
<proteinExistence type="predicted"/>
<protein>
    <submittedName>
        <fullName evidence="2">DUF2085 domain-containing protein</fullName>
    </submittedName>
</protein>
<feature type="transmembrane region" description="Helical" evidence="1">
    <location>
        <begin position="90"/>
        <end position="113"/>
    </location>
</feature>
<dbReference type="AlphaFoldDB" id="A0A832X5Z3"/>
<dbReference type="Pfam" id="PF09858">
    <property type="entry name" value="DUF2085"/>
    <property type="match status" value="1"/>
</dbReference>
<sequence length="183" mass="21226">MNLKPIMRILCHQREDRTYKVCDNYLLVCGRCLGIYIGFFFSFIVLLLIYGFFTRSVNVLYAFALIIPMVIDGMSQAFNLRESKNWIRFITGYLAGLSVAYIFYAIISVILATPRFAKLPYFEFIPIAAVMLFLLFILEKSQNSKIIFLKKFFNSIAIFSAVFLVFGVIILYALLFLKLKFFS</sequence>
<organism evidence="2 3">
    <name type="scientific">Candidatus Naiadarchaeum limnaeum</name>
    <dbReference type="NCBI Taxonomy" id="2756139"/>
    <lineage>
        <taxon>Archaea</taxon>
        <taxon>Candidatus Undinarchaeota</taxon>
        <taxon>Candidatus Undinarchaeia</taxon>
        <taxon>Candidatus Naiadarchaeales</taxon>
        <taxon>Candidatus Naiadarchaeaceae</taxon>
        <taxon>Candidatus Naiadarchaeum</taxon>
    </lineage>
</organism>
<evidence type="ECO:0000313" key="3">
    <source>
        <dbReference type="Proteomes" id="UP000646946"/>
    </source>
</evidence>
<reference evidence="2 3" key="1">
    <citation type="journal article" name="Nat. Commun.">
        <title>Undinarchaeota illuminate DPANN phylogeny and the impact of gene transfer on archaeal evolution.</title>
        <authorList>
            <person name="Dombrowski N."/>
            <person name="Williams T.A."/>
            <person name="Sun J."/>
            <person name="Woodcroft B.J."/>
            <person name="Lee J.H."/>
            <person name="Minh B.Q."/>
            <person name="Rinke C."/>
            <person name="Spang A."/>
        </authorList>
    </citation>
    <scope>NUCLEOTIDE SEQUENCE [LARGE SCALE GENOMIC DNA]</scope>
    <source>
        <strain evidence="2">MAG_bin1129</strain>
    </source>
</reference>
<gene>
    <name evidence="2" type="ORF">H1016_02140</name>
</gene>
<comment type="caution">
    <text evidence="2">The sequence shown here is derived from an EMBL/GenBank/DDBJ whole genome shotgun (WGS) entry which is preliminary data.</text>
</comment>
<dbReference type="EMBL" id="DVAB01000021">
    <property type="protein sequence ID" value="HIK00320.1"/>
    <property type="molecule type" value="Genomic_DNA"/>
</dbReference>
<feature type="transmembrane region" description="Helical" evidence="1">
    <location>
        <begin position="119"/>
        <end position="138"/>
    </location>
</feature>
<feature type="transmembrane region" description="Helical" evidence="1">
    <location>
        <begin position="158"/>
        <end position="177"/>
    </location>
</feature>